<evidence type="ECO:0000313" key="3">
    <source>
        <dbReference type="EMBL" id="ACC72773.1"/>
    </source>
</evidence>
<dbReference type="EMBL" id="CP001044">
    <property type="protein sequence ID" value="ACC72773.1"/>
    <property type="molecule type" value="Genomic_DNA"/>
</dbReference>
<dbReference type="InterPro" id="IPR049802">
    <property type="entry name" value="RhsC-like_FIX"/>
</dbReference>
<dbReference type="KEGG" id="bph:Bphy_3637"/>
<feature type="region of interest" description="Disordered" evidence="1">
    <location>
        <begin position="481"/>
        <end position="515"/>
    </location>
</feature>
<dbReference type="eggNOG" id="ENOG502Z8DY">
    <property type="taxonomic scope" value="Bacteria"/>
</dbReference>
<organism evidence="3 4">
    <name type="scientific">Paraburkholderia phymatum (strain DSM 17167 / CIP 108236 / LMG 21445 / STM815)</name>
    <name type="common">Burkholderia phymatum</name>
    <dbReference type="NCBI Taxonomy" id="391038"/>
    <lineage>
        <taxon>Bacteria</taxon>
        <taxon>Pseudomonadati</taxon>
        <taxon>Pseudomonadota</taxon>
        <taxon>Betaproteobacteria</taxon>
        <taxon>Burkholderiales</taxon>
        <taxon>Burkholderiaceae</taxon>
        <taxon>Paraburkholderia</taxon>
    </lineage>
</organism>
<dbReference type="RefSeq" id="WP_012402946.1">
    <property type="nucleotide sequence ID" value="NC_010623.1"/>
</dbReference>
<sequence length="515" mass="57221">MSDITVSNPAESRIGAIETGKRIWANAAAAADWVGGALKGEFGQQQTTGQIVFDATISMFPVLGEGTAARDTIAIMMHMADNRQAVEDRWTWIKLVLCLIAVVPIFGGVLKGVGKLVIRAFEKSEDLAKLAEELVLFVNRMCHGNAYEWLRKLDFTTYQGKVIDGLTDALDRFSGACQYIVRNMGNVLPSHVVAYLSGMPAKLQPIRNAANRMIPQALRDMNNCLARVRAHMVEGTWADISVGSGKITTREAEGQLSTLARDAGKAPHPPASLEDYHHVEGWPDLREAPHVAINDETKDATYTVIESFSRLKPIEAVTLGPGQYVLARVLDNTERTTKSGYKLKGVVSETTKRSKNWLPRMAKNGREWREKWAVKMDWNHNGAYITLDHIPTIEELRAAGVPNIPQDWTGLRIWRGEVSSQFDEDLGRWLEGGETQFIIDFDDAYNKVWEEYVKRLPVKPTNWTDVNFAPVDRAAVRPLDKDQTLPKTVPQGYTNRAPAVAGRALPGTDAAQPQH</sequence>
<keyword evidence="4" id="KW-1185">Reference proteome</keyword>
<keyword evidence="2" id="KW-1133">Transmembrane helix</keyword>
<name>B2JM83_PARP8</name>
<evidence type="ECO:0000313" key="4">
    <source>
        <dbReference type="Proteomes" id="UP000001192"/>
    </source>
</evidence>
<dbReference type="OrthoDB" id="7324255at2"/>
<gene>
    <name evidence="3" type="ordered locus">Bphy_3637</name>
</gene>
<evidence type="ECO:0008006" key="5">
    <source>
        <dbReference type="Google" id="ProtNLM"/>
    </source>
</evidence>
<keyword evidence="2" id="KW-0812">Transmembrane</keyword>
<proteinExistence type="predicted"/>
<reference evidence="4" key="1">
    <citation type="journal article" date="2014" name="Stand. Genomic Sci.">
        <title>Complete genome sequence of Burkholderia phymatum STM815(T), a broad host range and efficient nitrogen-fixing symbiont of Mimosa species.</title>
        <authorList>
            <person name="Moulin L."/>
            <person name="Klonowska A."/>
            <person name="Caroline B."/>
            <person name="Booth K."/>
            <person name="Vriezen J.A."/>
            <person name="Melkonian R."/>
            <person name="James E.K."/>
            <person name="Young J.P."/>
            <person name="Bena G."/>
            <person name="Hauser L."/>
            <person name="Land M."/>
            <person name="Kyrpides N."/>
            <person name="Bruce D."/>
            <person name="Chain P."/>
            <person name="Copeland A."/>
            <person name="Pitluck S."/>
            <person name="Woyke T."/>
            <person name="Lizotte-Waniewski M."/>
            <person name="Bristow J."/>
            <person name="Riley M."/>
        </authorList>
    </citation>
    <scope>NUCLEOTIDE SEQUENCE [LARGE SCALE GENOMIC DNA]</scope>
    <source>
        <strain evidence="4">DSM 17167 / CIP 108236 / LMG 21445 / STM815</strain>
    </source>
</reference>
<dbReference type="Proteomes" id="UP000001192">
    <property type="component" value="Chromosome 2"/>
</dbReference>
<keyword evidence="2" id="KW-0472">Membrane</keyword>
<dbReference type="AlphaFoldDB" id="B2JM83"/>
<feature type="transmembrane region" description="Helical" evidence="2">
    <location>
        <begin position="92"/>
        <end position="110"/>
    </location>
</feature>
<accession>B2JM83</accession>
<dbReference type="HOGENOM" id="CLU_036872_1_0_4"/>
<protein>
    <recommendedName>
        <fullName evidence="5">Transmembrane protein</fullName>
    </recommendedName>
</protein>
<evidence type="ECO:0000256" key="2">
    <source>
        <dbReference type="SAM" id="Phobius"/>
    </source>
</evidence>
<dbReference type="CDD" id="cd20746">
    <property type="entry name" value="FIX_Ntox15_NUC_DUF4112_RhsA-like"/>
    <property type="match status" value="1"/>
</dbReference>
<dbReference type="STRING" id="391038.Bphy_3637"/>
<evidence type="ECO:0000256" key="1">
    <source>
        <dbReference type="SAM" id="MobiDB-lite"/>
    </source>
</evidence>